<organism evidence="2 3">
    <name type="scientific">Fusarium euwallaceae</name>
    <dbReference type="NCBI Taxonomy" id="1147111"/>
    <lineage>
        <taxon>Eukaryota</taxon>
        <taxon>Fungi</taxon>
        <taxon>Dikarya</taxon>
        <taxon>Ascomycota</taxon>
        <taxon>Pezizomycotina</taxon>
        <taxon>Sordariomycetes</taxon>
        <taxon>Hypocreomycetidae</taxon>
        <taxon>Hypocreales</taxon>
        <taxon>Nectriaceae</taxon>
        <taxon>Fusarium</taxon>
        <taxon>Fusarium solani species complex</taxon>
    </lineage>
</organism>
<dbReference type="PANTHER" id="PTHR40628:SF1">
    <property type="entry name" value="CHROMO DOMAIN-CONTAINING PROTEIN"/>
    <property type="match status" value="1"/>
</dbReference>
<comment type="caution">
    <text evidence="2">The sequence shown here is derived from an EMBL/GenBank/DDBJ whole genome shotgun (WGS) entry which is preliminary data.</text>
</comment>
<sequence>NGSSTMAGSLPCPSWIWSNNSNVHAAKDRSWFGADYTPLNSMVGHLMGGIQTPVVGIGTVELPVKRSPRATGPRSHGILRLRDVLHVPTGICNVIGSPILDEYDIHTGSSMQNIKGTIIDKQGRTVAYFEPRGKFLQVRLSGPPVGPRVGTTPFDPSAMYWINVRWADSEREKWEASHASKALQQAEVGPLSTEEKQLLKKHWGGEFRFLASHGLNINKEDDREEGRIILRAILAGSDGDDSDDSDNSDIGRDYPNDDRPEGQLADSYFDADELKFIKKHYGDSLTFMFSFGLKFYKTEDCEEAKSIVSSMMYPDNDDYAPD</sequence>
<accession>A0A430KWX1</accession>
<dbReference type="EMBL" id="MIKF01001390">
    <property type="protein sequence ID" value="RTE67980.1"/>
    <property type="molecule type" value="Genomic_DNA"/>
</dbReference>
<evidence type="ECO:0000313" key="3">
    <source>
        <dbReference type="Proteomes" id="UP000287124"/>
    </source>
</evidence>
<dbReference type="Proteomes" id="UP000287124">
    <property type="component" value="Unassembled WGS sequence"/>
</dbReference>
<keyword evidence="3" id="KW-1185">Reference proteome</keyword>
<reference evidence="2 3" key="1">
    <citation type="submission" date="2017-06" db="EMBL/GenBank/DDBJ databases">
        <title>Comparative genomic analysis of Ambrosia Fusariam Clade fungi.</title>
        <authorList>
            <person name="Stajich J.E."/>
            <person name="Carrillo J."/>
            <person name="Kijimoto T."/>
            <person name="Eskalen A."/>
            <person name="O'Donnell K."/>
            <person name="Kasson M."/>
        </authorList>
    </citation>
    <scope>NUCLEOTIDE SEQUENCE [LARGE SCALE GENOMIC DNA]</scope>
    <source>
        <strain evidence="2 3">UCR1854</strain>
    </source>
</reference>
<proteinExistence type="predicted"/>
<dbReference type="PANTHER" id="PTHR40628">
    <property type="entry name" value="CHROMO DOMAIN-CONTAINING PROTEIN"/>
    <property type="match status" value="1"/>
</dbReference>
<feature type="compositionally biased region" description="Acidic residues" evidence="1">
    <location>
        <begin position="238"/>
        <end position="247"/>
    </location>
</feature>
<feature type="non-terminal residue" evidence="2">
    <location>
        <position position="1"/>
    </location>
</feature>
<feature type="region of interest" description="Disordered" evidence="1">
    <location>
        <begin position="238"/>
        <end position="262"/>
    </location>
</feature>
<dbReference type="AlphaFoldDB" id="A0A430KWX1"/>
<gene>
    <name evidence="2" type="ORF">BHE90_017643</name>
</gene>
<name>A0A430KWX1_9HYPO</name>
<evidence type="ECO:0000256" key="1">
    <source>
        <dbReference type="SAM" id="MobiDB-lite"/>
    </source>
</evidence>
<feature type="compositionally biased region" description="Basic and acidic residues" evidence="1">
    <location>
        <begin position="249"/>
        <end position="261"/>
    </location>
</feature>
<evidence type="ECO:0000313" key="2">
    <source>
        <dbReference type="EMBL" id="RTE67980.1"/>
    </source>
</evidence>
<protein>
    <submittedName>
        <fullName evidence="2">Uncharacterized protein</fullName>
    </submittedName>
</protein>